<comment type="similarity">
    <text evidence="2 5">Belongs to the trans-sulfuration enzymes family.</text>
</comment>
<dbReference type="Pfam" id="PF01053">
    <property type="entry name" value="Cys_Met_Meta_PP"/>
    <property type="match status" value="1"/>
</dbReference>
<reference evidence="6 7" key="1">
    <citation type="submission" date="2020-10" db="EMBL/GenBank/DDBJ databases">
        <title>Investigation of anaerobic biodegradation of phenanthrene by a sulfate-dependent Geobacter anodireducens strain PheS2.</title>
        <authorList>
            <person name="Zhang Z."/>
        </authorList>
    </citation>
    <scope>NUCLEOTIDE SEQUENCE [LARGE SCALE GENOMIC DNA]</scope>
    <source>
        <strain evidence="6 7">PheS2</strain>
    </source>
</reference>
<accession>A0ABR9NVQ3</accession>
<dbReference type="PROSITE" id="PS00868">
    <property type="entry name" value="CYS_MET_METAB_PP"/>
    <property type="match status" value="1"/>
</dbReference>
<proteinExistence type="inferred from homology"/>
<dbReference type="Gene3D" id="3.90.1150.10">
    <property type="entry name" value="Aspartate Aminotransferase, domain 1"/>
    <property type="match status" value="1"/>
</dbReference>
<dbReference type="SUPFAM" id="SSF53383">
    <property type="entry name" value="PLP-dependent transferases"/>
    <property type="match status" value="1"/>
</dbReference>
<keyword evidence="4 5" id="KW-0663">Pyridoxal phosphate</keyword>
<dbReference type="NCBIfam" id="TIGR01326">
    <property type="entry name" value="OAH_OAS_sulfhy"/>
    <property type="match status" value="1"/>
</dbReference>
<dbReference type="InterPro" id="IPR015422">
    <property type="entry name" value="PyrdxlP-dep_Trfase_small"/>
</dbReference>
<evidence type="ECO:0000256" key="5">
    <source>
        <dbReference type="RuleBase" id="RU362118"/>
    </source>
</evidence>
<evidence type="ECO:0000256" key="3">
    <source>
        <dbReference type="ARBA" id="ARBA00022679"/>
    </source>
</evidence>
<comment type="caution">
    <text evidence="6">The sequence shown here is derived from an EMBL/GenBank/DDBJ whole genome shotgun (WGS) entry which is preliminary data.</text>
</comment>
<gene>
    <name evidence="6" type="ORF">IIE05_10230</name>
</gene>
<dbReference type="PIRSF" id="PIRSF001434">
    <property type="entry name" value="CGS"/>
    <property type="match status" value="1"/>
</dbReference>
<dbReference type="InterPro" id="IPR054542">
    <property type="entry name" value="Cys_met_metab_PP"/>
</dbReference>
<keyword evidence="3" id="KW-0808">Transferase</keyword>
<dbReference type="EMBL" id="JADBFD010000012">
    <property type="protein sequence ID" value="MBE2888349.1"/>
    <property type="molecule type" value="Genomic_DNA"/>
</dbReference>
<protein>
    <submittedName>
        <fullName evidence="6">O-acetylhomoserine aminocarboxypropyltransferase/cysteine synthase</fullName>
    </submittedName>
</protein>
<evidence type="ECO:0000256" key="1">
    <source>
        <dbReference type="ARBA" id="ARBA00001933"/>
    </source>
</evidence>
<dbReference type="InterPro" id="IPR000277">
    <property type="entry name" value="Cys/Met-Metab_PyrdxlP-dep_enz"/>
</dbReference>
<sequence length="428" mass="46510">MSDIPKGFDTLALHAGQEPDPATLSRAVPIYQTSSYAFRSSDHAANLFGLREFGNIYTRIMNPTCDVLEKRLAELDGGVGALALASGQAAITYAVLNIAGAGQNIVSTSYLYGGTYNLFHYTLPRLGISVRFVDTSDPENVRRAIDENTRLVYTESVGNPKNNVDDFEVIARIAHGAGIPFAVDNTVTTPYLFKPFDHGADIAVYSLTKFIGGHGTSIGGAVVDSGRFPWNNGRFPEFTDPDPSYHGLRYWEALGNLSYILKMRITLLRDMGACLAPFNAFLFLQGLETLPVRMARHVENARRVAEWLERHPLVTWVNYPGLPSHRDHGNAGKYLPKGAGAIIGFGVKGGLDAGKKFIDSVKLLSHLANIGDAKSLVIHPASTTHEQLTDEERLSAGVTPDFIRLSVGIEDVADIIADIDQALHASQS</sequence>
<evidence type="ECO:0000256" key="2">
    <source>
        <dbReference type="ARBA" id="ARBA00009077"/>
    </source>
</evidence>
<dbReference type="PANTHER" id="PTHR43797:SF2">
    <property type="entry name" value="HOMOCYSTEINE_CYSTEINE SYNTHASE"/>
    <property type="match status" value="1"/>
</dbReference>
<dbReference type="Proteomes" id="UP000618926">
    <property type="component" value="Unassembled WGS sequence"/>
</dbReference>
<evidence type="ECO:0000256" key="4">
    <source>
        <dbReference type="ARBA" id="ARBA00022898"/>
    </source>
</evidence>
<dbReference type="PANTHER" id="PTHR43797">
    <property type="entry name" value="HOMOCYSTEINE/CYSTEINE SYNTHASE"/>
    <property type="match status" value="1"/>
</dbReference>
<evidence type="ECO:0000313" key="7">
    <source>
        <dbReference type="Proteomes" id="UP000618926"/>
    </source>
</evidence>
<dbReference type="InterPro" id="IPR006235">
    <property type="entry name" value="OAc-hSer/O-AcSer_sulfhydrylase"/>
</dbReference>
<evidence type="ECO:0000313" key="6">
    <source>
        <dbReference type="EMBL" id="MBE2888349.1"/>
    </source>
</evidence>
<dbReference type="CDD" id="cd00614">
    <property type="entry name" value="CGS_like"/>
    <property type="match status" value="1"/>
</dbReference>
<dbReference type="Gene3D" id="3.40.640.10">
    <property type="entry name" value="Type I PLP-dependent aspartate aminotransferase-like (Major domain)"/>
    <property type="match status" value="1"/>
</dbReference>
<comment type="cofactor">
    <cofactor evidence="1 5">
        <name>pyridoxal 5'-phosphate</name>
        <dbReference type="ChEBI" id="CHEBI:597326"/>
    </cofactor>
</comment>
<name>A0ABR9NVQ3_9BACT</name>
<dbReference type="InterPro" id="IPR015421">
    <property type="entry name" value="PyrdxlP-dep_Trfase_major"/>
</dbReference>
<organism evidence="6 7">
    <name type="scientific">Geobacter anodireducens</name>
    <dbReference type="NCBI Taxonomy" id="1340425"/>
    <lineage>
        <taxon>Bacteria</taxon>
        <taxon>Pseudomonadati</taxon>
        <taxon>Thermodesulfobacteriota</taxon>
        <taxon>Desulfuromonadia</taxon>
        <taxon>Geobacterales</taxon>
        <taxon>Geobacteraceae</taxon>
        <taxon>Geobacter</taxon>
    </lineage>
</organism>
<keyword evidence="7" id="KW-1185">Reference proteome</keyword>
<dbReference type="InterPro" id="IPR015424">
    <property type="entry name" value="PyrdxlP-dep_Trfase"/>
</dbReference>
<dbReference type="RefSeq" id="WP_066357661.1">
    <property type="nucleotide sequence ID" value="NZ_JADBFD010000012.1"/>
</dbReference>